<protein>
    <recommendedName>
        <fullName evidence="1">diguanylate cyclase</fullName>
        <ecNumber evidence="1">2.7.7.65</ecNumber>
    </recommendedName>
</protein>
<dbReference type="EMBL" id="CP136336">
    <property type="protein sequence ID" value="WOB10110.1"/>
    <property type="molecule type" value="Genomic_DNA"/>
</dbReference>
<dbReference type="SUPFAM" id="SSF55073">
    <property type="entry name" value="Nucleotide cyclase"/>
    <property type="match status" value="1"/>
</dbReference>
<dbReference type="InterPro" id="IPR000160">
    <property type="entry name" value="GGDEF_dom"/>
</dbReference>
<keyword evidence="2" id="KW-0812">Transmembrane</keyword>
<dbReference type="InterPro" id="IPR050469">
    <property type="entry name" value="Diguanylate_Cyclase"/>
</dbReference>
<evidence type="ECO:0000256" key="2">
    <source>
        <dbReference type="SAM" id="Phobius"/>
    </source>
</evidence>
<dbReference type="NCBIfam" id="TIGR00254">
    <property type="entry name" value="GGDEF"/>
    <property type="match status" value="1"/>
</dbReference>
<evidence type="ECO:0000256" key="1">
    <source>
        <dbReference type="ARBA" id="ARBA00012528"/>
    </source>
</evidence>
<reference evidence="4 5" key="1">
    <citation type="submission" date="2023-10" db="EMBL/GenBank/DDBJ databases">
        <title>Bacteria for the degradation of biodegradable plastic PBAT(Polybutylene adipate terephthalate).</title>
        <authorList>
            <person name="Weon H.-Y."/>
            <person name="Yeon J."/>
        </authorList>
    </citation>
    <scope>NUCLEOTIDE SEQUENCE [LARGE SCALE GENOMIC DNA]</scope>
    <source>
        <strain evidence="4 5">SBD 7-3</strain>
    </source>
</reference>
<keyword evidence="2" id="KW-0472">Membrane</keyword>
<gene>
    <name evidence="4" type="ORF">RXV79_08595</name>
</gene>
<accession>A0ABZ0D481</accession>
<name>A0ABZ0D481_9BURK</name>
<dbReference type="InterPro" id="IPR029787">
    <property type="entry name" value="Nucleotide_cyclase"/>
</dbReference>
<evidence type="ECO:0000313" key="4">
    <source>
        <dbReference type="EMBL" id="WOB10110.1"/>
    </source>
</evidence>
<dbReference type="GO" id="GO:0052621">
    <property type="term" value="F:diguanylate cyclase activity"/>
    <property type="evidence" value="ECO:0007669"/>
    <property type="project" value="UniProtKB-EC"/>
</dbReference>
<dbReference type="PROSITE" id="PS50887">
    <property type="entry name" value="GGDEF"/>
    <property type="match status" value="1"/>
</dbReference>
<dbReference type="EC" id="2.7.7.65" evidence="1"/>
<dbReference type="PANTHER" id="PTHR45138:SF6">
    <property type="entry name" value="DIGUANYLATE CYCLASE DGCN"/>
    <property type="match status" value="1"/>
</dbReference>
<evidence type="ECO:0000259" key="3">
    <source>
        <dbReference type="PROSITE" id="PS50887"/>
    </source>
</evidence>
<feature type="domain" description="GGDEF" evidence="3">
    <location>
        <begin position="286"/>
        <end position="425"/>
    </location>
</feature>
<dbReference type="Pfam" id="PF00990">
    <property type="entry name" value="GGDEF"/>
    <property type="match status" value="1"/>
</dbReference>
<feature type="transmembrane region" description="Helical" evidence="2">
    <location>
        <begin position="197"/>
        <end position="216"/>
    </location>
</feature>
<sequence>MLGLIRNASFRLKVILAPLCAVACLLAVGFIGYTANNSLSGSLVDLGEVRVPKIVRAAELDQQLRSIHILVNQSLAWEGAGFKAANIDELDRSIVRQMVAYEKLLGDTLRDDRLDAVERQQLQIMSVEFGKYRKSATEALEIKTGMLGNAVFYMTTMDGTFKRLHAAIADLIGHEGALSREAVVEARDLAASNLRRIAAALALALGAAVATAWLMASAVHADFREKNQALVQAYRAIEEASLTDPLTGLRNRRFLEQQLDADISLCHRRYNEWLKAPDEASMPVDADMAFFLIDIDHFKALNDTYGHAAGDKVLMDMRGRLQEIFRESDYLVRWGGEEFLVVARHTNRAEAERLAERIRVSVGGHPFELAPGVSVTKTCSVGFACLPFLPREPEALNWLKIVEIADQALYMAKRDGRDRWFGLLATPNTRFDDVNRWLLSDPKEAAIKAGMSIARREVGAQSALAQA</sequence>
<dbReference type="SMART" id="SM00267">
    <property type="entry name" value="GGDEF"/>
    <property type="match status" value="1"/>
</dbReference>
<keyword evidence="5" id="KW-1185">Reference proteome</keyword>
<dbReference type="InterPro" id="IPR043128">
    <property type="entry name" value="Rev_trsase/Diguanyl_cyclase"/>
</dbReference>
<dbReference type="Gene3D" id="3.30.70.270">
    <property type="match status" value="1"/>
</dbReference>
<keyword evidence="4" id="KW-0548">Nucleotidyltransferase</keyword>
<dbReference type="PANTHER" id="PTHR45138">
    <property type="entry name" value="REGULATORY COMPONENTS OF SENSORY TRANSDUCTION SYSTEM"/>
    <property type="match status" value="1"/>
</dbReference>
<proteinExistence type="predicted"/>
<feature type="transmembrane region" description="Helical" evidence="2">
    <location>
        <begin position="12"/>
        <end position="33"/>
    </location>
</feature>
<keyword evidence="4" id="KW-0808">Transferase</keyword>
<organism evidence="4 5">
    <name type="scientific">Piscinibacter gummiphilus</name>
    <dbReference type="NCBI Taxonomy" id="946333"/>
    <lineage>
        <taxon>Bacteria</taxon>
        <taxon>Pseudomonadati</taxon>
        <taxon>Pseudomonadota</taxon>
        <taxon>Betaproteobacteria</taxon>
        <taxon>Burkholderiales</taxon>
        <taxon>Sphaerotilaceae</taxon>
        <taxon>Piscinibacter</taxon>
    </lineage>
</organism>
<keyword evidence="2" id="KW-1133">Transmembrane helix</keyword>
<dbReference type="CDD" id="cd01949">
    <property type="entry name" value="GGDEF"/>
    <property type="match status" value="1"/>
</dbReference>
<dbReference type="RefSeq" id="WP_316703010.1">
    <property type="nucleotide sequence ID" value="NZ_CP136336.1"/>
</dbReference>
<dbReference type="Proteomes" id="UP001303946">
    <property type="component" value="Chromosome"/>
</dbReference>
<evidence type="ECO:0000313" key="5">
    <source>
        <dbReference type="Proteomes" id="UP001303946"/>
    </source>
</evidence>